<comment type="caution">
    <text evidence="16">The sequence shown here is derived from an EMBL/GenBank/DDBJ whole genome shotgun (WGS) entry which is preliminary data.</text>
</comment>
<organism evidence="16 17">
    <name type="scientific">Platanthera guangdongensis</name>
    <dbReference type="NCBI Taxonomy" id="2320717"/>
    <lineage>
        <taxon>Eukaryota</taxon>
        <taxon>Viridiplantae</taxon>
        <taxon>Streptophyta</taxon>
        <taxon>Embryophyta</taxon>
        <taxon>Tracheophyta</taxon>
        <taxon>Spermatophyta</taxon>
        <taxon>Magnoliopsida</taxon>
        <taxon>Liliopsida</taxon>
        <taxon>Asparagales</taxon>
        <taxon>Orchidaceae</taxon>
        <taxon>Orchidoideae</taxon>
        <taxon>Orchideae</taxon>
        <taxon>Orchidinae</taxon>
        <taxon>Platanthera</taxon>
    </lineage>
</organism>
<keyword evidence="9 15" id="KW-0472">Membrane</keyword>
<name>A0ABR2LIX7_9ASPA</name>
<dbReference type="InterPro" id="IPR019378">
    <property type="entry name" value="GDP-Fuc_O-FucTrfase"/>
</dbReference>
<comment type="subcellular location">
    <subcellularLocation>
        <location evidence="1">Membrane</location>
        <topology evidence="1">Single-pass type II membrane protein</topology>
    </subcellularLocation>
</comment>
<reference evidence="16 17" key="1">
    <citation type="journal article" date="2022" name="Nat. Plants">
        <title>Genomes of leafy and leafless Platanthera orchids illuminate the evolution of mycoheterotrophy.</title>
        <authorList>
            <person name="Li M.H."/>
            <person name="Liu K.W."/>
            <person name="Li Z."/>
            <person name="Lu H.C."/>
            <person name="Ye Q.L."/>
            <person name="Zhang D."/>
            <person name="Wang J.Y."/>
            <person name="Li Y.F."/>
            <person name="Zhong Z.M."/>
            <person name="Liu X."/>
            <person name="Yu X."/>
            <person name="Liu D.K."/>
            <person name="Tu X.D."/>
            <person name="Liu B."/>
            <person name="Hao Y."/>
            <person name="Liao X.Y."/>
            <person name="Jiang Y.T."/>
            <person name="Sun W.H."/>
            <person name="Chen J."/>
            <person name="Chen Y.Q."/>
            <person name="Ai Y."/>
            <person name="Zhai J.W."/>
            <person name="Wu S.S."/>
            <person name="Zhou Z."/>
            <person name="Hsiao Y.Y."/>
            <person name="Wu W.L."/>
            <person name="Chen Y.Y."/>
            <person name="Lin Y.F."/>
            <person name="Hsu J.L."/>
            <person name="Li C.Y."/>
            <person name="Wang Z.W."/>
            <person name="Zhao X."/>
            <person name="Zhong W.Y."/>
            <person name="Ma X.K."/>
            <person name="Ma L."/>
            <person name="Huang J."/>
            <person name="Chen G.Z."/>
            <person name="Huang M.Z."/>
            <person name="Huang L."/>
            <person name="Peng D.H."/>
            <person name="Luo Y.B."/>
            <person name="Zou S.Q."/>
            <person name="Chen S.P."/>
            <person name="Lan S."/>
            <person name="Tsai W.C."/>
            <person name="Van de Peer Y."/>
            <person name="Liu Z.J."/>
        </authorList>
    </citation>
    <scope>NUCLEOTIDE SEQUENCE [LARGE SCALE GENOMIC DNA]</scope>
    <source>
        <strain evidence="16">Lor288</strain>
    </source>
</reference>
<evidence type="ECO:0000256" key="3">
    <source>
        <dbReference type="ARBA" id="ARBA00007737"/>
    </source>
</evidence>
<evidence type="ECO:0000256" key="5">
    <source>
        <dbReference type="ARBA" id="ARBA00022679"/>
    </source>
</evidence>
<feature type="region of interest" description="Disordered" evidence="14">
    <location>
        <begin position="52"/>
        <end position="80"/>
    </location>
</feature>
<keyword evidence="10" id="KW-0325">Glycoprotein</keyword>
<feature type="compositionally biased region" description="Polar residues" evidence="14">
    <location>
        <begin position="57"/>
        <end position="68"/>
    </location>
</feature>
<proteinExistence type="inferred from homology"/>
<dbReference type="PANTHER" id="PTHR31741:SF8">
    <property type="entry name" value="O-FUCOSYLTRANSFERASE 35"/>
    <property type="match status" value="1"/>
</dbReference>
<accession>A0ABR2LIX7</accession>
<dbReference type="PANTHER" id="PTHR31741">
    <property type="entry name" value="OS02G0726500 PROTEIN-RELATED"/>
    <property type="match status" value="1"/>
</dbReference>
<comment type="pathway">
    <text evidence="2">Glycan metabolism.</text>
</comment>
<keyword evidence="11" id="KW-0294">Fucose metabolism</keyword>
<dbReference type="CDD" id="cd11299">
    <property type="entry name" value="O-FucT_plant"/>
    <property type="match status" value="1"/>
</dbReference>
<feature type="transmembrane region" description="Helical" evidence="15">
    <location>
        <begin position="130"/>
        <end position="153"/>
    </location>
</feature>
<evidence type="ECO:0000256" key="2">
    <source>
        <dbReference type="ARBA" id="ARBA00004881"/>
    </source>
</evidence>
<keyword evidence="7" id="KW-0735">Signal-anchor</keyword>
<dbReference type="Proteomes" id="UP001412067">
    <property type="component" value="Unassembled WGS sequence"/>
</dbReference>
<keyword evidence="17" id="KW-1185">Reference proteome</keyword>
<protein>
    <recommendedName>
        <fullName evidence="13">O-fucosyltransferase family protein</fullName>
    </recommendedName>
</protein>
<feature type="region of interest" description="Disordered" evidence="14">
    <location>
        <begin position="1"/>
        <end position="25"/>
    </location>
</feature>
<evidence type="ECO:0000313" key="17">
    <source>
        <dbReference type="Proteomes" id="UP001412067"/>
    </source>
</evidence>
<evidence type="ECO:0000256" key="14">
    <source>
        <dbReference type="SAM" id="MobiDB-lite"/>
    </source>
</evidence>
<evidence type="ECO:0000256" key="7">
    <source>
        <dbReference type="ARBA" id="ARBA00022968"/>
    </source>
</evidence>
<keyword evidence="12" id="KW-0119">Carbohydrate metabolism</keyword>
<evidence type="ECO:0000256" key="1">
    <source>
        <dbReference type="ARBA" id="ARBA00004606"/>
    </source>
</evidence>
<keyword evidence="8 15" id="KW-1133">Transmembrane helix</keyword>
<evidence type="ECO:0000256" key="4">
    <source>
        <dbReference type="ARBA" id="ARBA00022676"/>
    </source>
</evidence>
<evidence type="ECO:0000256" key="9">
    <source>
        <dbReference type="ARBA" id="ARBA00023136"/>
    </source>
</evidence>
<gene>
    <name evidence="16" type="ORF">KSP40_PGU013338</name>
</gene>
<evidence type="ECO:0000256" key="8">
    <source>
        <dbReference type="ARBA" id="ARBA00022989"/>
    </source>
</evidence>
<evidence type="ECO:0000256" key="10">
    <source>
        <dbReference type="ARBA" id="ARBA00023180"/>
    </source>
</evidence>
<sequence length="641" mass="72133">MGFQQHPPPHHGGAGSTNSGDGISHQVVHSPIYAGSMTRRVHSFKRSGVNGGDIELQINSPHSSSESPGGNPFSDAAELPQLTPASPTAERSHHGHNLRSRFGMPLLGKGVFKKPTGALSFRDKKQLGNFAFLLFCSVCLCLGVMKIIAGSWFGSLTMERLERHRELATQMIDEKGILSSSHESKGGGDNDRLRTLSLFLDDDHDHLLTASPSTPLQHLEIWAKPNSEYFKKCIEPASYKKLDVMTNGYILINANGGLNQMRFGICDMVAVAKIMKATLVLPSLDHTSYWADDSDFKDLFDWRNFIETLKDDVHIVETLPVAFRETDPFMKTPISWSKANYYKAVALPLLKQHRVLYFTHTDSRLSNNGLPNSIQKLRCRANYKALKYSSLIEDYGSTLVSAMRQGGQPYLSLHLRYEKDMLAFTGCGNNLTKNEEEELRQMRYEVSHWKEKEIDGSERRKQGGCPLTPRETSLLLKGLGFPSSTRIYLVAGEPFGQGSLKYLTDDFPNIFSHLTLSTEEDLRPFRGHQNMLAGLDYVVALQSDVFIYTYDGNMAKAVQGHRRFESFKKTINPDRLNIVKLVDDLDGGKISWKQFRSKVKKLHRDRIGAPYYREPGELPKLEESFYANPLPGCICEKPHEK</sequence>
<evidence type="ECO:0000256" key="12">
    <source>
        <dbReference type="ARBA" id="ARBA00023277"/>
    </source>
</evidence>
<evidence type="ECO:0000256" key="11">
    <source>
        <dbReference type="ARBA" id="ARBA00023253"/>
    </source>
</evidence>
<comment type="similarity">
    <text evidence="3">Belongs to the glycosyltransferase GT106 family.</text>
</comment>
<evidence type="ECO:0000256" key="15">
    <source>
        <dbReference type="SAM" id="Phobius"/>
    </source>
</evidence>
<dbReference type="InterPro" id="IPR024709">
    <property type="entry name" value="FucosylTrfase_pln"/>
</dbReference>
<keyword evidence="6 15" id="KW-0812">Transmembrane</keyword>
<evidence type="ECO:0000313" key="16">
    <source>
        <dbReference type="EMBL" id="KAK8942113.1"/>
    </source>
</evidence>
<evidence type="ECO:0000256" key="6">
    <source>
        <dbReference type="ARBA" id="ARBA00022692"/>
    </source>
</evidence>
<evidence type="ECO:0000256" key="13">
    <source>
        <dbReference type="ARBA" id="ARBA00030350"/>
    </source>
</evidence>
<keyword evidence="5" id="KW-0808">Transferase</keyword>
<dbReference type="Pfam" id="PF10250">
    <property type="entry name" value="O-FucT"/>
    <property type="match status" value="1"/>
</dbReference>
<keyword evidence="4" id="KW-0328">Glycosyltransferase</keyword>
<dbReference type="EMBL" id="JBBWWR010000019">
    <property type="protein sequence ID" value="KAK8942113.1"/>
    <property type="molecule type" value="Genomic_DNA"/>
</dbReference>